<accession>A0A3R6YLB8</accession>
<feature type="region of interest" description="Disordered" evidence="1">
    <location>
        <begin position="266"/>
        <end position="285"/>
    </location>
</feature>
<evidence type="ECO:0008006" key="4">
    <source>
        <dbReference type="Google" id="ProtNLM"/>
    </source>
</evidence>
<organism evidence="2 3">
    <name type="scientific">Bombilactobacillus bombi</name>
    <dbReference type="NCBI Taxonomy" id="1303590"/>
    <lineage>
        <taxon>Bacteria</taxon>
        <taxon>Bacillati</taxon>
        <taxon>Bacillota</taxon>
        <taxon>Bacilli</taxon>
        <taxon>Lactobacillales</taxon>
        <taxon>Lactobacillaceae</taxon>
        <taxon>Bombilactobacillus</taxon>
    </lineage>
</organism>
<gene>
    <name evidence="2" type="ORF">DS831_05960</name>
</gene>
<evidence type="ECO:0000313" key="3">
    <source>
        <dbReference type="Proteomes" id="UP000284109"/>
    </source>
</evidence>
<dbReference type="RefSeq" id="WP_118901358.1">
    <property type="nucleotide sequence ID" value="NZ_QOCR01000004.1"/>
</dbReference>
<feature type="compositionally biased region" description="Low complexity" evidence="1">
    <location>
        <begin position="143"/>
        <end position="154"/>
    </location>
</feature>
<evidence type="ECO:0000256" key="1">
    <source>
        <dbReference type="SAM" id="MobiDB-lite"/>
    </source>
</evidence>
<feature type="region of interest" description="Disordered" evidence="1">
    <location>
        <begin position="96"/>
        <end position="170"/>
    </location>
</feature>
<protein>
    <recommendedName>
        <fullName evidence="4">Helix-turn-helix domain-containing protein</fullName>
    </recommendedName>
</protein>
<dbReference type="Pfam" id="PF13730">
    <property type="entry name" value="HTH_36"/>
    <property type="match status" value="1"/>
</dbReference>
<proteinExistence type="predicted"/>
<evidence type="ECO:0000313" key="2">
    <source>
        <dbReference type="EMBL" id="RHW49706.1"/>
    </source>
</evidence>
<feature type="compositionally biased region" description="Basic and acidic residues" evidence="1">
    <location>
        <begin position="96"/>
        <end position="108"/>
    </location>
</feature>
<dbReference type="AlphaFoldDB" id="A0A3R6YLB8"/>
<comment type="caution">
    <text evidence="2">The sequence shown here is derived from an EMBL/GenBank/DDBJ whole genome shotgun (WGS) entry which is preliminary data.</text>
</comment>
<sequence length="306" mass="35687">MTDQPNYYSILPASVRYCDKISDFGKLLFSEITALSNKNGYCTASNMYFANLYKKDKSTIQRQVTKLKNAGFLKVEHEYAGKQIKSRRIYPIVDSKNSEVDEPMRKNEATPSDTDAHTPISKNAHTPMRENAHYPIGKNEQDNITSINTTSINNKPLRSKSKNRTYEPDDPNYKLAKYLLEKIRETSPQVYPTDSKNQPKLQSWANDIRLMHERDKRSYMQIKKMIDWCQDDDFWHRNILSAAALRKQYGKMAVQANEGSKLRYRNQPRFKEPVTDYSQHKSKAVDPAELARLQQQWREFKNQGSE</sequence>
<name>A0A3R6YLB8_9LACO</name>
<dbReference type="OrthoDB" id="1821976at2"/>
<reference evidence="2 3" key="1">
    <citation type="submission" date="2018-07" db="EMBL/GenBank/DDBJ databases">
        <title>Genome sequences of six Lactobacillus spp. isolated from bumble bee guts.</title>
        <authorList>
            <person name="Motta E.V.S."/>
            <person name="Moran N.A."/>
        </authorList>
    </citation>
    <scope>NUCLEOTIDE SEQUENCE [LARGE SCALE GENOMIC DNA]</scope>
    <source>
        <strain evidence="2 3">BI-1.1</strain>
    </source>
</reference>
<dbReference type="Proteomes" id="UP000284109">
    <property type="component" value="Unassembled WGS sequence"/>
</dbReference>
<dbReference type="EMBL" id="QOCR01000004">
    <property type="protein sequence ID" value="RHW49706.1"/>
    <property type="molecule type" value="Genomic_DNA"/>
</dbReference>
<keyword evidence="3" id="KW-1185">Reference proteome</keyword>